<reference evidence="1 2" key="1">
    <citation type="submission" date="2017-10" db="EMBL/GenBank/DDBJ databases">
        <title>Bacillus sp. nov., a halophilic bacterium isolated from a Yangshapao Lake.</title>
        <authorList>
            <person name="Wang H."/>
        </authorList>
    </citation>
    <scope>NUCLEOTIDE SEQUENCE [LARGE SCALE GENOMIC DNA]</scope>
    <source>
        <strain evidence="1 2">YSP-3</strain>
    </source>
</reference>
<dbReference type="Pfam" id="PF11927">
    <property type="entry name" value="HODM_asu-like"/>
    <property type="match status" value="1"/>
</dbReference>
<protein>
    <recommendedName>
        <fullName evidence="3">DUF3445 domain-containing protein</fullName>
    </recommendedName>
</protein>
<dbReference type="AlphaFoldDB" id="A0A2W0H8S3"/>
<organism evidence="1 2">
    <name type="scientific">Alteribacter lacisalsi</name>
    <dbReference type="NCBI Taxonomy" id="2045244"/>
    <lineage>
        <taxon>Bacteria</taxon>
        <taxon>Bacillati</taxon>
        <taxon>Bacillota</taxon>
        <taxon>Bacilli</taxon>
        <taxon>Bacillales</taxon>
        <taxon>Bacillaceae</taxon>
        <taxon>Alteribacter</taxon>
    </lineage>
</organism>
<evidence type="ECO:0000313" key="1">
    <source>
        <dbReference type="EMBL" id="PYZ98274.1"/>
    </source>
</evidence>
<evidence type="ECO:0008006" key="3">
    <source>
        <dbReference type="Google" id="ProtNLM"/>
    </source>
</evidence>
<proteinExistence type="predicted"/>
<sequence>MNKGMIVMRKTFPWPFSDGQNSYAYSNNTFPIPQAPCVTVDYLYIEEMKVKRDLLQSSEERCFKALPHMKEAQYEAAMLVADHLSSSFNKKFTTRKSAEAFTLTNHLLHETICVTKECESPLKSVGEHVQEDLILMYERDQNIHLDAGLLCFPAGWSLTFNLGMPFIDIHSPVPGLNSSGLDSRIIRFLKGLDADLPFERINWSLAAGNRLDHSLETSPYWKKDRKKVTAKNAGHLVHLRVEVQRLFRLPSTQAILFTIRTYLKKIENLTAGEMEQLYTIVRELPGDIKAYKGITEYETPLFQYLQEEIRRTGSAKT</sequence>
<evidence type="ECO:0000313" key="2">
    <source>
        <dbReference type="Proteomes" id="UP000248066"/>
    </source>
</evidence>
<gene>
    <name evidence="1" type="ORF">CR205_06665</name>
</gene>
<name>A0A2W0H8S3_9BACI</name>
<dbReference type="EMBL" id="PDOF01000001">
    <property type="protein sequence ID" value="PYZ98274.1"/>
    <property type="molecule type" value="Genomic_DNA"/>
</dbReference>
<dbReference type="InterPro" id="IPR021848">
    <property type="entry name" value="HODM_asu-like"/>
</dbReference>
<keyword evidence="2" id="KW-1185">Reference proteome</keyword>
<accession>A0A2W0H8S3</accession>
<comment type="caution">
    <text evidence="1">The sequence shown here is derived from an EMBL/GenBank/DDBJ whole genome shotgun (WGS) entry which is preliminary data.</text>
</comment>
<dbReference type="Proteomes" id="UP000248066">
    <property type="component" value="Unassembled WGS sequence"/>
</dbReference>